<organism evidence="3 4">
    <name type="scientific">Actinomycetospora chibensis</name>
    <dbReference type="NCBI Taxonomy" id="663606"/>
    <lineage>
        <taxon>Bacteria</taxon>
        <taxon>Bacillati</taxon>
        <taxon>Actinomycetota</taxon>
        <taxon>Actinomycetes</taxon>
        <taxon>Pseudonocardiales</taxon>
        <taxon>Pseudonocardiaceae</taxon>
        <taxon>Actinomycetospora</taxon>
    </lineage>
</organism>
<evidence type="ECO:0000313" key="4">
    <source>
        <dbReference type="Proteomes" id="UP001595909"/>
    </source>
</evidence>
<dbReference type="EMBL" id="JBHSIM010000001">
    <property type="protein sequence ID" value="MFC4830775.1"/>
    <property type="molecule type" value="Genomic_DNA"/>
</dbReference>
<dbReference type="Pfam" id="PF20615">
    <property type="entry name" value="DUF6802"/>
    <property type="match status" value="1"/>
</dbReference>
<dbReference type="RefSeq" id="WP_274188842.1">
    <property type="nucleotide sequence ID" value="NZ_BAABHN010000001.1"/>
</dbReference>
<proteinExistence type="predicted"/>
<dbReference type="InterPro" id="IPR028994">
    <property type="entry name" value="Integrin_alpha_N"/>
</dbReference>
<gene>
    <name evidence="3" type="ORF">ACFPEL_00010</name>
</gene>
<feature type="domain" description="DUF6802" evidence="2">
    <location>
        <begin position="32"/>
        <end position="83"/>
    </location>
</feature>
<evidence type="ECO:0000259" key="2">
    <source>
        <dbReference type="Pfam" id="PF20615"/>
    </source>
</evidence>
<evidence type="ECO:0000256" key="1">
    <source>
        <dbReference type="SAM" id="MobiDB-lite"/>
    </source>
</evidence>
<name>A0ABV9RAM4_9PSEU</name>
<dbReference type="Proteomes" id="UP001595909">
    <property type="component" value="Unassembled WGS sequence"/>
</dbReference>
<feature type="region of interest" description="Disordered" evidence="1">
    <location>
        <begin position="1"/>
        <end position="23"/>
    </location>
</feature>
<dbReference type="SUPFAM" id="SSF69318">
    <property type="entry name" value="Integrin alpha N-terminal domain"/>
    <property type="match status" value="1"/>
</dbReference>
<feature type="region of interest" description="Disordered" evidence="1">
    <location>
        <begin position="82"/>
        <end position="119"/>
    </location>
</feature>
<comment type="caution">
    <text evidence="3">The sequence shown here is derived from an EMBL/GenBank/DDBJ whole genome shotgun (WGS) entry which is preliminary data.</text>
</comment>
<dbReference type="InterPro" id="IPR046543">
    <property type="entry name" value="DUF6802"/>
</dbReference>
<protein>
    <submittedName>
        <fullName evidence="3">DUF6802 family protein</fullName>
    </submittedName>
</protein>
<evidence type="ECO:0000313" key="3">
    <source>
        <dbReference type="EMBL" id="MFC4830775.1"/>
    </source>
</evidence>
<reference evidence="4" key="1">
    <citation type="journal article" date="2019" name="Int. J. Syst. Evol. Microbiol.">
        <title>The Global Catalogue of Microorganisms (GCM) 10K type strain sequencing project: providing services to taxonomists for standard genome sequencing and annotation.</title>
        <authorList>
            <consortium name="The Broad Institute Genomics Platform"/>
            <consortium name="The Broad Institute Genome Sequencing Center for Infectious Disease"/>
            <person name="Wu L."/>
            <person name="Ma J."/>
        </authorList>
    </citation>
    <scope>NUCLEOTIDE SEQUENCE [LARGE SCALE GENOMIC DNA]</scope>
    <source>
        <strain evidence="4">CCUG 50347</strain>
    </source>
</reference>
<sequence>MVELPDDSALHPEAHVDPGGPAAELLVAAPDGPHALGPATVDSDADGRADTAVVAGPDALELGTDVDGDGRVDVLTRVLGDGTATTATAPELPGEGWDEGPPPPAPTIDPVTGRWVRGG</sequence>
<keyword evidence="4" id="KW-1185">Reference proteome</keyword>
<accession>A0ABV9RAM4</accession>